<evidence type="ECO:0000313" key="1">
    <source>
        <dbReference type="EMBL" id="JAD77904.1"/>
    </source>
</evidence>
<name>A0A0A9ILA3_ARUDO</name>
<accession>A0A0A9ILA3</accession>
<dbReference type="EMBL" id="GBRH01219991">
    <property type="protein sequence ID" value="JAD77904.1"/>
    <property type="molecule type" value="Transcribed_RNA"/>
</dbReference>
<organism evidence="1">
    <name type="scientific">Arundo donax</name>
    <name type="common">Giant reed</name>
    <name type="synonym">Donax arundinaceus</name>
    <dbReference type="NCBI Taxonomy" id="35708"/>
    <lineage>
        <taxon>Eukaryota</taxon>
        <taxon>Viridiplantae</taxon>
        <taxon>Streptophyta</taxon>
        <taxon>Embryophyta</taxon>
        <taxon>Tracheophyta</taxon>
        <taxon>Spermatophyta</taxon>
        <taxon>Magnoliopsida</taxon>
        <taxon>Liliopsida</taxon>
        <taxon>Poales</taxon>
        <taxon>Poaceae</taxon>
        <taxon>PACMAD clade</taxon>
        <taxon>Arundinoideae</taxon>
        <taxon>Arundineae</taxon>
        <taxon>Arundo</taxon>
    </lineage>
</organism>
<reference evidence="1" key="1">
    <citation type="submission" date="2014-09" db="EMBL/GenBank/DDBJ databases">
        <authorList>
            <person name="Magalhaes I.L.F."/>
            <person name="Oliveira U."/>
            <person name="Santos F.R."/>
            <person name="Vidigal T.H.D.A."/>
            <person name="Brescovit A.D."/>
            <person name="Santos A.J."/>
        </authorList>
    </citation>
    <scope>NUCLEOTIDE SEQUENCE</scope>
    <source>
        <tissue evidence="1">Shoot tissue taken approximately 20 cm above the soil surface</tissue>
    </source>
</reference>
<proteinExistence type="predicted"/>
<reference evidence="1" key="2">
    <citation type="journal article" date="2015" name="Data Brief">
        <title>Shoot transcriptome of the giant reed, Arundo donax.</title>
        <authorList>
            <person name="Barrero R.A."/>
            <person name="Guerrero F.D."/>
            <person name="Moolhuijzen P."/>
            <person name="Goolsby J.A."/>
            <person name="Tidwell J."/>
            <person name="Bellgard S.E."/>
            <person name="Bellgard M.I."/>
        </authorList>
    </citation>
    <scope>NUCLEOTIDE SEQUENCE</scope>
    <source>
        <tissue evidence="1">Shoot tissue taken approximately 20 cm above the soil surface</tissue>
    </source>
</reference>
<sequence>MFGANPRRRLRKRATSCISESTIRPESFPVSFPLHTTASRIIPTDTRATFASLMNSSMLA</sequence>
<protein>
    <submittedName>
        <fullName evidence="1">Uncharacterized protein</fullName>
    </submittedName>
</protein>
<dbReference type="AlphaFoldDB" id="A0A0A9ILA3"/>